<dbReference type="NCBIfam" id="TIGR00199">
    <property type="entry name" value="PncC_domain"/>
    <property type="match status" value="1"/>
</dbReference>
<evidence type="ECO:0000313" key="3">
    <source>
        <dbReference type="Proteomes" id="UP000055060"/>
    </source>
</evidence>
<proteinExistence type="predicted"/>
<feature type="domain" description="CinA C-terminal" evidence="1">
    <location>
        <begin position="10"/>
        <end position="166"/>
    </location>
</feature>
<organism evidence="2">
    <name type="scientific">Longilinea arvoryzae</name>
    <dbReference type="NCBI Taxonomy" id="360412"/>
    <lineage>
        <taxon>Bacteria</taxon>
        <taxon>Bacillati</taxon>
        <taxon>Chloroflexota</taxon>
        <taxon>Anaerolineae</taxon>
        <taxon>Anaerolineales</taxon>
        <taxon>Anaerolineaceae</taxon>
        <taxon>Longilinea</taxon>
    </lineage>
</organism>
<dbReference type="Gene3D" id="3.90.950.20">
    <property type="entry name" value="CinA-like"/>
    <property type="match status" value="1"/>
</dbReference>
<dbReference type="OrthoDB" id="9801454at2"/>
<accession>A0A0S7BHD0</accession>
<dbReference type="EMBL" id="DF967972">
    <property type="protein sequence ID" value="GAP14003.1"/>
    <property type="molecule type" value="Genomic_DNA"/>
</dbReference>
<dbReference type="AlphaFoldDB" id="A0A0S7BHD0"/>
<sequence length="179" mass="18775">MNSQEPLNTPLEITIGTLLRQRGMKLVVAESCTGGLISDRITDVPGSSDYYLGGVTAYANEVKRRVLGVSAETLRSYGAVSGETAIEMARGARFALADETPVSSILGISATGIAGPSGGSPDKPVGLVWIGLSAPEGESAWQFVWEFDRSGNKAASAEQAIRLAVDYLRGTLSSIDSNH</sequence>
<gene>
    <name evidence="2" type="ORF">LARV_01763</name>
</gene>
<keyword evidence="3" id="KW-1185">Reference proteome</keyword>
<dbReference type="STRING" id="360412.LARV_01763"/>
<evidence type="ECO:0000313" key="2">
    <source>
        <dbReference type="EMBL" id="GAP14003.1"/>
    </source>
</evidence>
<dbReference type="InterPro" id="IPR008136">
    <property type="entry name" value="CinA_C"/>
</dbReference>
<name>A0A0S7BHD0_9CHLR</name>
<dbReference type="Proteomes" id="UP000055060">
    <property type="component" value="Unassembled WGS sequence"/>
</dbReference>
<dbReference type="Pfam" id="PF02464">
    <property type="entry name" value="CinA"/>
    <property type="match status" value="1"/>
</dbReference>
<dbReference type="InterPro" id="IPR036653">
    <property type="entry name" value="CinA-like_C"/>
</dbReference>
<dbReference type="SUPFAM" id="SSF142433">
    <property type="entry name" value="CinA-like"/>
    <property type="match status" value="1"/>
</dbReference>
<protein>
    <submittedName>
        <fullName evidence="2">Competence/damage-inducible protein CinA C-terminal domain</fullName>
    </submittedName>
</protein>
<reference evidence="2" key="1">
    <citation type="submission" date="2015-07" db="EMBL/GenBank/DDBJ databases">
        <title>Draft Genome Sequences of Anaerolinea thermolimosa IMO-1, Bellilinea caldifistulae GOMI-1, Leptolinea tardivitalis YMTK-2, Levilinea saccharolytica KIBI-1,Longilinea arvoryzae KOME-1, Previously Described as Members of the Anaerolineaceae (Chloroflexi).</title>
        <authorList>
            <person name="Sekiguchi Y."/>
            <person name="Ohashi A."/>
            <person name="Matsuura N."/>
            <person name="Tourlousse M.D."/>
        </authorList>
    </citation>
    <scope>NUCLEOTIDE SEQUENCE [LARGE SCALE GENOMIC DNA]</scope>
    <source>
        <strain evidence="2">KOME-1</strain>
    </source>
</reference>
<evidence type="ECO:0000259" key="1">
    <source>
        <dbReference type="Pfam" id="PF02464"/>
    </source>
</evidence>